<feature type="compositionally biased region" description="Low complexity" evidence="2">
    <location>
        <begin position="231"/>
        <end position="279"/>
    </location>
</feature>
<dbReference type="InterPro" id="IPR029050">
    <property type="entry name" value="Immunoprotect_excell_Ig-like"/>
</dbReference>
<evidence type="ECO:0000259" key="4">
    <source>
        <dbReference type="Pfam" id="PF11611"/>
    </source>
</evidence>
<dbReference type="Pfam" id="PF11611">
    <property type="entry name" value="DUF4352"/>
    <property type="match status" value="1"/>
</dbReference>
<feature type="transmembrane region" description="Helical" evidence="3">
    <location>
        <begin position="38"/>
        <end position="61"/>
    </location>
</feature>
<feature type="compositionally biased region" description="Basic and acidic residues" evidence="2">
    <location>
        <begin position="218"/>
        <end position="228"/>
    </location>
</feature>
<gene>
    <name evidence="5" type="ORF">BU085_11825</name>
</gene>
<dbReference type="Proteomes" id="UP000240717">
    <property type="component" value="Unassembled WGS sequence"/>
</dbReference>
<evidence type="ECO:0000256" key="1">
    <source>
        <dbReference type="ARBA" id="ARBA00022729"/>
    </source>
</evidence>
<dbReference type="InterPro" id="IPR029051">
    <property type="entry name" value="DUF4352"/>
</dbReference>
<keyword evidence="3" id="KW-0472">Membrane</keyword>
<evidence type="ECO:0000256" key="2">
    <source>
        <dbReference type="SAM" id="MobiDB-lite"/>
    </source>
</evidence>
<keyword evidence="3" id="KW-1133">Transmembrane helix</keyword>
<feature type="compositionally biased region" description="Basic and acidic residues" evidence="2">
    <location>
        <begin position="280"/>
        <end position="297"/>
    </location>
</feature>
<protein>
    <submittedName>
        <fullName evidence="5">DUF4352 domain-containing protein</fullName>
    </submittedName>
</protein>
<reference evidence="5 6" key="1">
    <citation type="journal article" date="2016" name="Front. Microbiol.">
        <title>Comprehensive Phylogenetic Analysis of Bovine Non-aureus Staphylococci Species Based on Whole-Genome Sequencing.</title>
        <authorList>
            <person name="Naushad S."/>
            <person name="Barkema H.W."/>
            <person name="Luby C."/>
            <person name="Condas L.A."/>
            <person name="Nobrega D.B."/>
            <person name="Carson D.A."/>
            <person name="De Buck J."/>
        </authorList>
    </citation>
    <scope>NUCLEOTIDE SEQUENCE [LARGE SCALE GENOMIC DNA]</scope>
    <source>
        <strain evidence="5 6">SNUC 2993</strain>
    </source>
</reference>
<accession>A0A2T4PXM8</accession>
<feature type="region of interest" description="Disordered" evidence="2">
    <location>
        <begin position="218"/>
        <end position="333"/>
    </location>
</feature>
<sequence>MEENYNEEQQRKQWEQFQEFQRQQEKQKYAKPKSKKPWIWVGVGCLVFFILIIIGIVALTFGMNGGFKHHATGTKNYKIGDTIKNGDLEVKVKSIENTKAVGPSIAPTNAKDTFVVADVSIKNKGDKALTIDSQMFKLKSGDKSFEADATGSVSANQSDDGSITNSFFLEQINPDSTAEGKVVFDVSEKVANTKDKKLEITSSLFSAKSITVDLSDAKTSTKDNKDDDTNNNESDSSATSGSADDTSSSNTGNSTSSSASPSSNTGSHQDASSSSSKATPSKEDSSSSAPKESEPQESKSAVPNSENTPKSSNDVTSNSAPSSAPSDSSSESE</sequence>
<dbReference type="AlphaFoldDB" id="A0A2T4PXM8"/>
<evidence type="ECO:0000256" key="3">
    <source>
        <dbReference type="SAM" id="Phobius"/>
    </source>
</evidence>
<dbReference type="EMBL" id="PZEV01000061">
    <property type="protein sequence ID" value="PTI49574.1"/>
    <property type="molecule type" value="Genomic_DNA"/>
</dbReference>
<dbReference type="RefSeq" id="WP_107532977.1">
    <property type="nucleotide sequence ID" value="NZ_PZEV01000061.1"/>
</dbReference>
<proteinExistence type="predicted"/>
<feature type="compositionally biased region" description="Low complexity" evidence="2">
    <location>
        <begin position="317"/>
        <end position="333"/>
    </location>
</feature>
<dbReference type="STRING" id="1194526.A284_09325"/>
<feature type="domain" description="DUF4352" evidence="4">
    <location>
        <begin position="77"/>
        <end position="208"/>
    </location>
</feature>
<evidence type="ECO:0000313" key="6">
    <source>
        <dbReference type="Proteomes" id="UP000240717"/>
    </source>
</evidence>
<feature type="compositionally biased region" description="Polar residues" evidence="2">
    <location>
        <begin position="302"/>
        <end position="316"/>
    </location>
</feature>
<name>A0A2T4PXM8_STAWA</name>
<evidence type="ECO:0000313" key="5">
    <source>
        <dbReference type="EMBL" id="PTI49574.1"/>
    </source>
</evidence>
<keyword evidence="1" id="KW-0732">Signal</keyword>
<dbReference type="Gene3D" id="2.60.40.1240">
    <property type="match status" value="1"/>
</dbReference>
<keyword evidence="3" id="KW-0812">Transmembrane</keyword>
<organism evidence="5 6">
    <name type="scientific">Staphylococcus warneri</name>
    <dbReference type="NCBI Taxonomy" id="1292"/>
    <lineage>
        <taxon>Bacteria</taxon>
        <taxon>Bacillati</taxon>
        <taxon>Bacillota</taxon>
        <taxon>Bacilli</taxon>
        <taxon>Bacillales</taxon>
        <taxon>Staphylococcaceae</taxon>
        <taxon>Staphylococcus</taxon>
    </lineage>
</organism>
<comment type="caution">
    <text evidence="5">The sequence shown here is derived from an EMBL/GenBank/DDBJ whole genome shotgun (WGS) entry which is preliminary data.</text>
</comment>